<dbReference type="Gene3D" id="2.40.320.10">
    <property type="entry name" value="Hypothetical Protein Pfu-838710-001"/>
    <property type="match status" value="1"/>
</dbReference>
<keyword evidence="4" id="KW-1185">Reference proteome</keyword>
<keyword evidence="1" id="KW-0732">Signal</keyword>
<evidence type="ECO:0000313" key="4">
    <source>
        <dbReference type="Proteomes" id="UP000187209"/>
    </source>
</evidence>
<dbReference type="EMBL" id="MPUH01001287">
    <property type="protein sequence ID" value="OMJ68746.1"/>
    <property type="molecule type" value="Genomic_DNA"/>
</dbReference>
<comment type="caution">
    <text evidence="3">The sequence shown here is derived from an EMBL/GenBank/DDBJ whole genome shotgun (WGS) entry which is preliminary data.</text>
</comment>
<accession>A0A1R2AW47</accession>
<dbReference type="CDD" id="cd01983">
    <property type="entry name" value="SIMIBI"/>
    <property type="match status" value="1"/>
</dbReference>
<protein>
    <recommendedName>
        <fullName evidence="2">NadR/Ttd14 AAA domain-containing protein</fullName>
    </recommendedName>
</protein>
<dbReference type="Pfam" id="PF13521">
    <property type="entry name" value="AAA_28"/>
    <property type="match status" value="1"/>
</dbReference>
<evidence type="ECO:0000256" key="1">
    <source>
        <dbReference type="SAM" id="SignalP"/>
    </source>
</evidence>
<proteinExistence type="predicted"/>
<dbReference type="PANTHER" id="PTHR34932:SF1">
    <property type="entry name" value="TRPL TRANSLOCATION DEFECT PROTEIN 14"/>
    <property type="match status" value="1"/>
</dbReference>
<gene>
    <name evidence="3" type="ORF">SteCoe_33721</name>
</gene>
<dbReference type="InterPro" id="IPR038727">
    <property type="entry name" value="NadR/Ttd14_AAA_dom"/>
</dbReference>
<dbReference type="AlphaFoldDB" id="A0A1R2AW47"/>
<dbReference type="GO" id="GO:0035091">
    <property type="term" value="F:phosphatidylinositol binding"/>
    <property type="evidence" value="ECO:0007669"/>
    <property type="project" value="TreeGrafter"/>
</dbReference>
<dbReference type="OrthoDB" id="6375174at2759"/>
<feature type="signal peptide" evidence="1">
    <location>
        <begin position="1"/>
        <end position="24"/>
    </location>
</feature>
<dbReference type="GO" id="GO:0005525">
    <property type="term" value="F:GTP binding"/>
    <property type="evidence" value="ECO:0007669"/>
    <property type="project" value="TreeGrafter"/>
</dbReference>
<dbReference type="SUPFAM" id="SSF52540">
    <property type="entry name" value="P-loop containing nucleoside triphosphate hydrolases"/>
    <property type="match status" value="1"/>
</dbReference>
<dbReference type="InterPro" id="IPR027417">
    <property type="entry name" value="P-loop_NTPase"/>
</dbReference>
<name>A0A1R2AW47_9CILI</name>
<feature type="chain" id="PRO_5012774276" description="NadR/Ttd14 AAA domain-containing protein" evidence="1">
    <location>
        <begin position="25"/>
        <end position="448"/>
    </location>
</feature>
<evidence type="ECO:0000259" key="2">
    <source>
        <dbReference type="Pfam" id="PF13521"/>
    </source>
</evidence>
<evidence type="ECO:0000313" key="3">
    <source>
        <dbReference type="EMBL" id="OMJ68746.1"/>
    </source>
</evidence>
<feature type="domain" description="NadR/Ttd14 AAA" evidence="2">
    <location>
        <begin position="69"/>
        <end position="237"/>
    </location>
</feature>
<dbReference type="PANTHER" id="PTHR34932">
    <property type="entry name" value="TRPL TRANSLOCATION DEFECT PROTEIN 14"/>
    <property type="match status" value="1"/>
</dbReference>
<dbReference type="InterPro" id="IPR053227">
    <property type="entry name" value="TRPL-trafficking_regulator"/>
</dbReference>
<reference evidence="3 4" key="1">
    <citation type="submission" date="2016-11" db="EMBL/GenBank/DDBJ databases">
        <title>The macronuclear genome of Stentor coeruleus: a giant cell with tiny introns.</title>
        <authorList>
            <person name="Slabodnick M."/>
            <person name="Ruby J.G."/>
            <person name="Reiff S.B."/>
            <person name="Swart E.C."/>
            <person name="Gosai S."/>
            <person name="Prabakaran S."/>
            <person name="Witkowska E."/>
            <person name="Larue G.E."/>
            <person name="Fisher S."/>
            <person name="Freeman R.M."/>
            <person name="Gunawardena J."/>
            <person name="Chu W."/>
            <person name="Stover N.A."/>
            <person name="Gregory B.D."/>
            <person name="Nowacki M."/>
            <person name="Derisi J."/>
            <person name="Roy S.W."/>
            <person name="Marshall W.F."/>
            <person name="Sood P."/>
        </authorList>
    </citation>
    <scope>NUCLEOTIDE SEQUENCE [LARGE SCALE GENOMIC DNA]</scope>
    <source>
        <strain evidence="3">WM001</strain>
    </source>
</reference>
<dbReference type="Gene3D" id="3.40.50.300">
    <property type="entry name" value="P-loop containing nucleotide triphosphate hydrolases"/>
    <property type="match status" value="1"/>
</dbReference>
<dbReference type="Proteomes" id="UP000187209">
    <property type="component" value="Unassembled WGS sequence"/>
</dbReference>
<organism evidence="3 4">
    <name type="scientific">Stentor coeruleus</name>
    <dbReference type="NCBI Taxonomy" id="5963"/>
    <lineage>
        <taxon>Eukaryota</taxon>
        <taxon>Sar</taxon>
        <taxon>Alveolata</taxon>
        <taxon>Ciliophora</taxon>
        <taxon>Postciliodesmatophora</taxon>
        <taxon>Heterotrichea</taxon>
        <taxon>Heterotrichida</taxon>
        <taxon>Stentoridae</taxon>
        <taxon>Stentor</taxon>
    </lineage>
</organism>
<dbReference type="GO" id="GO:0070300">
    <property type="term" value="F:phosphatidic acid binding"/>
    <property type="evidence" value="ECO:0007669"/>
    <property type="project" value="TreeGrafter"/>
</dbReference>
<sequence>MVEISGITLLLLVCFLICLYLVISDKKKPTPRQDVPPKMKRFTKNSSERSIMTLPKAMSSSYRPKKVIRICLTGGPSAGKTTALARLAFRLPEMGYRVISVPEAASLLSEGGANINMSQLDQTQQIQLQLRIIKLRMALEEIFTEIAERCGEKVVVICNAGVIDGSAYVTSDIWQTILDELGVTQVHLRDFRYDAIIHMVSPAQGAEKYYSNKKAGQSIDEARIIDKMLQESYTGHPKFSIIGNDPGKTFEDKLQKVTDVVFSILNIKAVKQYSYKLLVIVKGNDKDSLPIIPDYIKSQKILVEETFLESNPGEILRVQKRGHSDSYNYLFTSEKIRSDGTTETTSQIISPRDYMNYLEKRDQARTTVKRILQCFIQDDNYMILDTFLSIKFKGSILRVETKKKLEEISFPDFIEVIRNVNDDPGYSTHKLSKINWYDSPDISKMAGY</sequence>